<protein>
    <recommendedName>
        <fullName evidence="1">Hydantoinase B/oxoprolinase domain-containing protein</fullName>
    </recommendedName>
</protein>
<feature type="non-terminal residue" evidence="2">
    <location>
        <position position="1"/>
    </location>
</feature>
<dbReference type="AlphaFoldDB" id="X0RHA9"/>
<organism evidence="2">
    <name type="scientific">marine sediment metagenome</name>
    <dbReference type="NCBI Taxonomy" id="412755"/>
    <lineage>
        <taxon>unclassified sequences</taxon>
        <taxon>metagenomes</taxon>
        <taxon>ecological metagenomes</taxon>
    </lineage>
</organism>
<dbReference type="GO" id="GO:0003824">
    <property type="term" value="F:catalytic activity"/>
    <property type="evidence" value="ECO:0007669"/>
    <property type="project" value="InterPro"/>
</dbReference>
<name>X0RHA9_9ZZZZ</name>
<comment type="caution">
    <text evidence="2">The sequence shown here is derived from an EMBL/GenBank/DDBJ whole genome shotgun (WGS) entry which is preliminary data.</text>
</comment>
<dbReference type="Pfam" id="PF02538">
    <property type="entry name" value="Hydantoinase_B"/>
    <property type="match status" value="1"/>
</dbReference>
<dbReference type="InterPro" id="IPR003692">
    <property type="entry name" value="Hydantoinase_B"/>
</dbReference>
<gene>
    <name evidence="2" type="ORF">S01H1_09910</name>
</gene>
<feature type="domain" description="Hydantoinase B/oxoprolinase" evidence="1">
    <location>
        <begin position="3"/>
        <end position="62"/>
    </location>
</feature>
<reference evidence="2" key="1">
    <citation type="journal article" date="2014" name="Front. Microbiol.">
        <title>High frequency of phylogenetically diverse reductive dehalogenase-homologous genes in deep subseafloor sedimentary metagenomes.</title>
        <authorList>
            <person name="Kawai M."/>
            <person name="Futagami T."/>
            <person name="Toyoda A."/>
            <person name="Takaki Y."/>
            <person name="Nishi S."/>
            <person name="Hori S."/>
            <person name="Arai W."/>
            <person name="Tsubouchi T."/>
            <person name="Morono Y."/>
            <person name="Uchiyama I."/>
            <person name="Ito T."/>
            <person name="Fujiyama A."/>
            <person name="Inagaki F."/>
            <person name="Takami H."/>
        </authorList>
    </citation>
    <scope>NUCLEOTIDE SEQUENCE</scope>
    <source>
        <strain evidence="2">Expedition CK06-06</strain>
    </source>
</reference>
<accession>X0RHA9</accession>
<evidence type="ECO:0000259" key="1">
    <source>
        <dbReference type="Pfam" id="PF02538"/>
    </source>
</evidence>
<proteinExistence type="predicted"/>
<evidence type="ECO:0000313" key="2">
    <source>
        <dbReference type="EMBL" id="GAF68153.1"/>
    </source>
</evidence>
<sequence length="65" mass="7000">LQSERRKFSPYGLLEGNSGAKGVNIKRKVDGEEIILPGRVIVDFKKGETLIIKTPGGGGYGKAKK</sequence>
<dbReference type="EMBL" id="BARS01005060">
    <property type="protein sequence ID" value="GAF68153.1"/>
    <property type="molecule type" value="Genomic_DNA"/>
</dbReference>